<reference evidence="2" key="1">
    <citation type="submission" date="2024-05" db="EMBL/GenBank/DDBJ databases">
        <title>Whole genome shotgun sequence of Streptomyces violascens NBRC 12920.</title>
        <authorList>
            <person name="Komaki H."/>
            <person name="Tamura T."/>
        </authorList>
    </citation>
    <scope>NUCLEOTIDE SEQUENCE</scope>
    <source>
        <strain evidence="2">NBRC 12920</strain>
    </source>
</reference>
<dbReference type="RefSeq" id="WP_189965199.1">
    <property type="nucleotide sequence ID" value="NZ_BMUA01000012.1"/>
</dbReference>
<feature type="transmembrane region" description="Helical" evidence="1">
    <location>
        <begin position="33"/>
        <end position="52"/>
    </location>
</feature>
<accession>A0ABQ3QQJ1</accession>
<keyword evidence="1" id="KW-0472">Membrane</keyword>
<keyword evidence="1" id="KW-1133">Transmembrane helix</keyword>
<proteinExistence type="predicted"/>
<sequence>MTTQWNPFAYRPDLTRQDLTRRWAPADGPDARWWVAPSVCTPALMLSVWLDLSVLSGIGSTPEVAALIYTLPVVLVGVSWLLPHRRSLRGARIALSASGVGVALMASKVLAMGLMFLFLFVALLCGWNYEG</sequence>
<evidence type="ECO:0000313" key="3">
    <source>
        <dbReference type="Proteomes" id="UP001050808"/>
    </source>
</evidence>
<keyword evidence="1" id="KW-0812">Transmembrane</keyword>
<gene>
    <name evidence="2" type="ORF">Sviol_39440</name>
</gene>
<dbReference type="EMBL" id="BNDY01000013">
    <property type="protein sequence ID" value="GHI39536.1"/>
    <property type="molecule type" value="Genomic_DNA"/>
</dbReference>
<organism evidence="2 3">
    <name type="scientific">Streptomyces violascens</name>
    <dbReference type="NCBI Taxonomy" id="67381"/>
    <lineage>
        <taxon>Bacteria</taxon>
        <taxon>Bacillati</taxon>
        <taxon>Actinomycetota</taxon>
        <taxon>Actinomycetes</taxon>
        <taxon>Kitasatosporales</taxon>
        <taxon>Streptomycetaceae</taxon>
        <taxon>Streptomyces</taxon>
    </lineage>
</organism>
<evidence type="ECO:0000256" key="1">
    <source>
        <dbReference type="SAM" id="Phobius"/>
    </source>
</evidence>
<comment type="caution">
    <text evidence="2">The sequence shown here is derived from an EMBL/GenBank/DDBJ whole genome shotgun (WGS) entry which is preliminary data.</text>
</comment>
<name>A0ABQ3QQJ1_9ACTN</name>
<feature type="transmembrane region" description="Helical" evidence="1">
    <location>
        <begin position="102"/>
        <end position="127"/>
    </location>
</feature>
<feature type="transmembrane region" description="Helical" evidence="1">
    <location>
        <begin position="64"/>
        <end position="82"/>
    </location>
</feature>
<keyword evidence="3" id="KW-1185">Reference proteome</keyword>
<evidence type="ECO:0008006" key="4">
    <source>
        <dbReference type="Google" id="ProtNLM"/>
    </source>
</evidence>
<dbReference type="Proteomes" id="UP001050808">
    <property type="component" value="Unassembled WGS sequence"/>
</dbReference>
<evidence type="ECO:0000313" key="2">
    <source>
        <dbReference type="EMBL" id="GHI39536.1"/>
    </source>
</evidence>
<protein>
    <recommendedName>
        <fullName evidence="4">Integral membrane protein</fullName>
    </recommendedName>
</protein>